<dbReference type="SUPFAM" id="SSF81296">
    <property type="entry name" value="E set domains"/>
    <property type="match status" value="1"/>
</dbReference>
<dbReference type="RefSeq" id="WP_092526665.1">
    <property type="nucleotide sequence ID" value="NZ_FOWW01000001.1"/>
</dbReference>
<evidence type="ECO:0000259" key="3">
    <source>
        <dbReference type="PROSITE" id="PS50093"/>
    </source>
</evidence>
<evidence type="ECO:0000313" key="6">
    <source>
        <dbReference type="Proteomes" id="UP000198727"/>
    </source>
</evidence>
<dbReference type="PANTHER" id="PTHR40469">
    <property type="entry name" value="SECRETED GLYCOSYL HYDROLASE"/>
    <property type="match status" value="1"/>
</dbReference>
<dbReference type="GO" id="GO:0016787">
    <property type="term" value="F:hydrolase activity"/>
    <property type="evidence" value="ECO:0007669"/>
    <property type="project" value="InterPro"/>
</dbReference>
<dbReference type="InterPro" id="IPR054470">
    <property type="entry name" value="FIMAH_dom"/>
</dbReference>
<dbReference type="Gene3D" id="2.60.120.260">
    <property type="entry name" value="Galactose-binding domain-like"/>
    <property type="match status" value="1"/>
</dbReference>
<dbReference type="PROSITE" id="PS50093">
    <property type="entry name" value="PKD"/>
    <property type="match status" value="1"/>
</dbReference>
<dbReference type="InterPro" id="IPR008979">
    <property type="entry name" value="Galactose-bd-like_sf"/>
</dbReference>
<dbReference type="InterPro" id="IPR029062">
    <property type="entry name" value="Class_I_gatase-like"/>
</dbReference>
<dbReference type="OrthoDB" id="8217716at2"/>
<dbReference type="Gene3D" id="2.60.40.10">
    <property type="entry name" value="Immunoglobulins"/>
    <property type="match status" value="1"/>
</dbReference>
<name>A0A1I5KSY5_9PSEU</name>
<dbReference type="InterPro" id="IPR013783">
    <property type="entry name" value="Ig-like_fold"/>
</dbReference>
<dbReference type="NCBIfam" id="NF047446">
    <property type="entry name" value="barrel_OmpL47"/>
    <property type="match status" value="1"/>
</dbReference>
<evidence type="ECO:0000256" key="1">
    <source>
        <dbReference type="ARBA" id="ARBA00022729"/>
    </source>
</evidence>
<feature type="domain" description="CBM6" evidence="4">
    <location>
        <begin position="922"/>
        <end position="1049"/>
    </location>
</feature>
<dbReference type="SUPFAM" id="SSF52317">
    <property type="entry name" value="Class I glutamine amidotransferase-like"/>
    <property type="match status" value="1"/>
</dbReference>
<feature type="chain" id="PRO_5038686159" evidence="2">
    <location>
        <begin position="29"/>
        <end position="1521"/>
    </location>
</feature>
<dbReference type="CDD" id="cd00146">
    <property type="entry name" value="PKD"/>
    <property type="match status" value="1"/>
</dbReference>
<evidence type="ECO:0000313" key="5">
    <source>
        <dbReference type="EMBL" id="SFO88209.1"/>
    </source>
</evidence>
<reference evidence="6" key="1">
    <citation type="submission" date="2016-10" db="EMBL/GenBank/DDBJ databases">
        <authorList>
            <person name="Varghese N."/>
            <person name="Submissions S."/>
        </authorList>
    </citation>
    <scope>NUCLEOTIDE SEQUENCE [LARGE SCALE GENOMIC DNA]</scope>
    <source>
        <strain evidence="6">CGMCC 4.5579</strain>
    </source>
</reference>
<evidence type="ECO:0000259" key="4">
    <source>
        <dbReference type="PROSITE" id="PS51175"/>
    </source>
</evidence>
<dbReference type="InterPro" id="IPR006584">
    <property type="entry name" value="Cellulose-bd_IV"/>
</dbReference>
<sequence>MFRLGARLGATALALGTTLAGASLPAAAQPAAAQPSTTHTANVLVFSKTAGYRHDSIPAGIAAIEELGAENGFTVEATEDAAAFTDDNLARFDAVVWLSTTGDVLDDAQQAAFERYIAGGGGYAGVHAAADTEYDWAWYGDLVGAYFQSHPHIQEATVNVEDRQHPSTAHLPYQWTRTDEWYNYGANPRRNVHVLASLDESSYAPGQGAMGDHPIAWCHENSGGRAWYTGGGHTTGSYAEPEFRAHLLGGILYAAGERAADCSPPEPGGPPVDDDFDQITLAKGEERTGEPIALAVLPDRRVLHTSRDGEVWLTTPEANTTLAAKLDVYSHDEDGLQGVAIDPDFATNRWVYLYYAPPLDTPPGDAPENGTEADFAPFRGHNQLSRFTLTDAGTLDLASEQKILQVPADRGICCHAGGEIDFDAAGNLLLSTGDDTNPFASDGYTPIDERATRNPVFDAQRTSANTNDLRGKLLRITVEEDGSYSIPDGNLFPRGTEKTRPEIYAMGFRNPFRFAVDKQTGWIHLGDYGPDAGSANPNRGPAGMVEFNLIKGPGNYGWPYCVGDNVAYRDYDFATGTSGEPFDCAQPKNTSPHNTGLVDLPPAQPAWIAYDGGSVPEFGTGGESPMGGPVYRFDPELDSVTKFPEHFDGKNFAYEWDRGWIKTIDIGPNGERGEIRPFFDSMELVRPMNIEFGPEGSLYVLDYGTGFFGGSPESAVYRIDYTKGNRTPSVSLTADRTSGPGPLEVTFEPAVSDPDGGTLAYAWDLDGDGTTDSTDTGPVTFTYTEPGQYTAKLEVTDPTGLTGAASVVITAGNTAPTVTLEAPAHGGFFGFGDTVPFRVTVTDPEDGPIDCAKVTVEYILGHDNHGHPLSRATGCEGVIQTPADEGHGLDADIFGVINARYTDTGAPGAPPLTGSAENILQPKVKQAEFFTEHHGTRIVNAAGASGGKRVGYIDDGDWLKLDPANLTGVEAIDYRVSSGGAGGRIELRVGAPDGPLVHTVPVRNTGGWDDYVDAPIAPVTDPGGTAPLYLVFRGTGSGGLFDVDVLRVRGSGVAQPGTPTCQPTQPDPGYRMLFDGTEASMAGWRQAGPGSFQHQPDCTIRSVGGMGLFWFGEELGAYRLELDWKLAGDDNSGIFVGFPDPGNDPWVAVNQGYEVQIDATDAPERTTGAIYGFQSADIAARDAALKPAGEWNTYEIVVRGQAIQVHLNGVLINDFVSTDPNRDLTRGFVGIQNHGDGDDVWFRNIQVSPLDVAAPVTTASFSSPGPNGWHPGEVPVTLTATDEGTGVERIEWSLNGGDWATYTEPIAVRDDGDHTLRYRAVDRAGNVEPDKAATIRIDGTSPTLMLAGVADGRVYGDATDVVISWRATDATSGVAERSATLDGQPVTSGAVVPLHQLELGTHTLALSASDTAGNRAEQSVVFATTTSLRDIDQLVERFRASNRLALTAYGELGKQLRKARTAEAKGKDAKAVRELRAFAELAGDPALVPDAGVRAVLTRDAEAVIGHIEGVAPLASAGATD</sequence>
<dbReference type="Pfam" id="PF06283">
    <property type="entry name" value="ThuA"/>
    <property type="match status" value="1"/>
</dbReference>
<dbReference type="Pfam" id="PF03422">
    <property type="entry name" value="CBM_6"/>
    <property type="match status" value="1"/>
</dbReference>
<dbReference type="InterPro" id="IPR029010">
    <property type="entry name" value="ThuA-like"/>
</dbReference>
<dbReference type="EMBL" id="FOWW01000001">
    <property type="protein sequence ID" value="SFO88209.1"/>
    <property type="molecule type" value="Genomic_DNA"/>
</dbReference>
<dbReference type="Pfam" id="PF22888">
    <property type="entry name" value="FIMAH"/>
    <property type="match status" value="1"/>
</dbReference>
<dbReference type="InterPro" id="IPR014756">
    <property type="entry name" value="Ig_E-set"/>
</dbReference>
<dbReference type="InterPro" id="IPR011041">
    <property type="entry name" value="Quinoprot_gluc/sorb_DH_b-prop"/>
</dbReference>
<dbReference type="SUPFAM" id="SSF49785">
    <property type="entry name" value="Galactose-binding domain-like"/>
    <property type="match status" value="1"/>
</dbReference>
<accession>A0A1I5KSY5</accession>
<organism evidence="5 6">
    <name type="scientific">Amycolatopsis arida</name>
    <dbReference type="NCBI Taxonomy" id="587909"/>
    <lineage>
        <taxon>Bacteria</taxon>
        <taxon>Bacillati</taxon>
        <taxon>Actinomycetota</taxon>
        <taxon>Actinomycetes</taxon>
        <taxon>Pseudonocardiales</taxon>
        <taxon>Pseudonocardiaceae</taxon>
        <taxon>Amycolatopsis</taxon>
    </lineage>
</organism>
<dbReference type="InterPro" id="IPR012938">
    <property type="entry name" value="Glc/Sorbosone_DH"/>
</dbReference>
<evidence type="ECO:0000256" key="2">
    <source>
        <dbReference type="SAM" id="SignalP"/>
    </source>
</evidence>
<dbReference type="InterPro" id="IPR000601">
    <property type="entry name" value="PKD_dom"/>
</dbReference>
<dbReference type="Proteomes" id="UP000198727">
    <property type="component" value="Unassembled WGS sequence"/>
</dbReference>
<dbReference type="InterPro" id="IPR011042">
    <property type="entry name" value="6-blade_b-propeller_TolB-like"/>
</dbReference>
<dbReference type="Pfam" id="PF07995">
    <property type="entry name" value="GSDH"/>
    <property type="match status" value="1"/>
</dbReference>
<dbReference type="Gene3D" id="2.120.10.30">
    <property type="entry name" value="TolB, C-terminal domain"/>
    <property type="match status" value="1"/>
</dbReference>
<feature type="signal peptide" evidence="2">
    <location>
        <begin position="1"/>
        <end position="28"/>
    </location>
</feature>
<proteinExistence type="predicted"/>
<dbReference type="InterPro" id="IPR010496">
    <property type="entry name" value="AL/BT2_dom"/>
</dbReference>
<dbReference type="Pfam" id="PF06439">
    <property type="entry name" value="3keto-disac_hyd"/>
    <property type="match status" value="1"/>
</dbReference>
<keyword evidence="1 2" id="KW-0732">Signal</keyword>
<dbReference type="Pfam" id="PF00801">
    <property type="entry name" value="PKD"/>
    <property type="match status" value="1"/>
</dbReference>
<dbReference type="SMART" id="SM00606">
    <property type="entry name" value="CBD_IV"/>
    <property type="match status" value="1"/>
</dbReference>
<dbReference type="InterPro" id="IPR022409">
    <property type="entry name" value="PKD/Chitinase_dom"/>
</dbReference>
<dbReference type="Gene3D" id="3.40.50.880">
    <property type="match status" value="1"/>
</dbReference>
<dbReference type="GO" id="GO:0005975">
    <property type="term" value="P:carbohydrate metabolic process"/>
    <property type="evidence" value="ECO:0007669"/>
    <property type="project" value="UniProtKB-ARBA"/>
</dbReference>
<dbReference type="InterPro" id="IPR005084">
    <property type="entry name" value="CBM6"/>
</dbReference>
<feature type="domain" description="PKD" evidence="3">
    <location>
        <begin position="728"/>
        <end position="811"/>
    </location>
</feature>
<dbReference type="CDD" id="cd04084">
    <property type="entry name" value="CBM6_xylanase-like"/>
    <property type="match status" value="1"/>
</dbReference>
<dbReference type="SMART" id="SM00089">
    <property type="entry name" value="PKD"/>
    <property type="match status" value="2"/>
</dbReference>
<protein>
    <submittedName>
        <fullName evidence="5">PKD domain-containing protein</fullName>
    </submittedName>
</protein>
<dbReference type="PROSITE" id="PS51175">
    <property type="entry name" value="CBM6"/>
    <property type="match status" value="1"/>
</dbReference>
<gene>
    <name evidence="5" type="ORF">SAMN05421810_101286</name>
</gene>
<dbReference type="SUPFAM" id="SSF49299">
    <property type="entry name" value="PKD domain"/>
    <property type="match status" value="1"/>
</dbReference>
<dbReference type="SUPFAM" id="SSF50952">
    <property type="entry name" value="Soluble quinoprotein glucose dehydrogenase"/>
    <property type="match status" value="1"/>
</dbReference>
<dbReference type="Gene3D" id="2.60.120.560">
    <property type="entry name" value="Exo-inulinase, domain 1"/>
    <property type="match status" value="1"/>
</dbReference>
<keyword evidence="6" id="KW-1185">Reference proteome</keyword>
<dbReference type="InterPro" id="IPR035986">
    <property type="entry name" value="PKD_dom_sf"/>
</dbReference>
<dbReference type="PANTHER" id="PTHR40469:SF2">
    <property type="entry name" value="GALACTOSE-BINDING DOMAIN-LIKE SUPERFAMILY PROTEIN"/>
    <property type="match status" value="1"/>
</dbReference>
<dbReference type="STRING" id="587909.SAMN05421810_101286"/>
<dbReference type="InterPro" id="IPR058094">
    <property type="entry name" value="Ig-like_OmpL47-like"/>
</dbReference>
<dbReference type="GO" id="GO:0030246">
    <property type="term" value="F:carbohydrate binding"/>
    <property type="evidence" value="ECO:0007669"/>
    <property type="project" value="InterPro"/>
</dbReference>